<gene>
    <name evidence="2" type="ORF">CRX53_19185</name>
</gene>
<evidence type="ECO:0000313" key="2">
    <source>
        <dbReference type="EMBL" id="PHH07104.1"/>
    </source>
</evidence>
<keyword evidence="1" id="KW-0472">Membrane</keyword>
<accession>A0A855EYZ4</accession>
<name>A0A855EYZ4_9ENTR</name>
<dbReference type="Proteomes" id="UP000222768">
    <property type="component" value="Unassembled WGS sequence"/>
</dbReference>
<dbReference type="EMBL" id="PDLK01000002">
    <property type="protein sequence ID" value="PHH07104.1"/>
    <property type="molecule type" value="Genomic_DNA"/>
</dbReference>
<proteinExistence type="predicted"/>
<dbReference type="AlphaFoldDB" id="A0A855EYZ4"/>
<keyword evidence="1" id="KW-0812">Transmembrane</keyword>
<keyword evidence="1" id="KW-1133">Transmembrane helix</keyword>
<evidence type="ECO:0000256" key="1">
    <source>
        <dbReference type="SAM" id="Phobius"/>
    </source>
</evidence>
<protein>
    <submittedName>
        <fullName evidence="2">Uncharacterized protein</fullName>
    </submittedName>
</protein>
<reference evidence="3" key="1">
    <citation type="submission" date="2017-09" db="EMBL/GenBank/DDBJ databases">
        <title>FDA dAtabase for Regulatory Grade micrObial Sequences (FDA-ARGOS): Supporting development and validation of Infectious Disease Dx tests.</title>
        <authorList>
            <person name="Minogue T."/>
            <person name="Wolcott M."/>
            <person name="Wasieloski L."/>
            <person name="Aguilar W."/>
            <person name="Moore D."/>
            <person name="Tallon L."/>
            <person name="Sadzewicz L."/>
            <person name="Ott S."/>
            <person name="Zhao X."/>
            <person name="Nagaraj S."/>
            <person name="Vavikolanu K."/>
            <person name="Aluvathingal J."/>
            <person name="Nadendla S."/>
            <person name="Sichtig H."/>
        </authorList>
    </citation>
    <scope>NUCLEOTIDE SEQUENCE [LARGE SCALE GENOMIC DNA]</scope>
    <source>
        <strain evidence="3">FDAARGOS_404</strain>
    </source>
</reference>
<evidence type="ECO:0000313" key="3">
    <source>
        <dbReference type="Proteomes" id="UP000222768"/>
    </source>
</evidence>
<comment type="caution">
    <text evidence="2">The sequence shown here is derived from an EMBL/GenBank/DDBJ whole genome shotgun (WGS) entry which is preliminary data.</text>
</comment>
<feature type="transmembrane region" description="Helical" evidence="1">
    <location>
        <begin position="21"/>
        <end position="42"/>
    </location>
</feature>
<sequence length="45" mass="5350">MRKRKENETNLRHYVNTNENYYQFDAVLILLCSDFVICVLEIPSG</sequence>
<organism evidence="2 3">
    <name type="scientific">Leclercia adecarboxylata</name>
    <dbReference type="NCBI Taxonomy" id="83655"/>
    <lineage>
        <taxon>Bacteria</taxon>
        <taxon>Pseudomonadati</taxon>
        <taxon>Pseudomonadota</taxon>
        <taxon>Gammaproteobacteria</taxon>
        <taxon>Enterobacterales</taxon>
        <taxon>Enterobacteriaceae</taxon>
        <taxon>Leclercia</taxon>
    </lineage>
</organism>